<keyword evidence="3" id="KW-1185">Reference proteome</keyword>
<evidence type="ECO:0000313" key="3">
    <source>
        <dbReference type="Proteomes" id="UP000249518"/>
    </source>
</evidence>
<protein>
    <submittedName>
        <fullName evidence="2">Putative membrane protein</fullName>
    </submittedName>
</protein>
<dbReference type="Proteomes" id="UP000249518">
    <property type="component" value="Unassembled WGS sequence"/>
</dbReference>
<proteinExistence type="predicted"/>
<reference evidence="2 3" key="1">
    <citation type="submission" date="2018-06" db="EMBL/GenBank/DDBJ databases">
        <title>Genomic Encyclopedia of Type Strains, Phase III (KMG-III): the genomes of soil and plant-associated and newly described type strains.</title>
        <authorList>
            <person name="Whitman W."/>
        </authorList>
    </citation>
    <scope>NUCLEOTIDE SEQUENCE [LARGE SCALE GENOMIC DNA]</scope>
    <source>
        <strain evidence="2 3">CGMCC 1.12504</strain>
    </source>
</reference>
<accession>A0A328WR44</accession>
<comment type="caution">
    <text evidence="2">The sequence shown here is derived from an EMBL/GenBank/DDBJ whole genome shotgun (WGS) entry which is preliminary data.</text>
</comment>
<feature type="transmembrane region" description="Helical" evidence="1">
    <location>
        <begin position="88"/>
        <end position="107"/>
    </location>
</feature>
<name>A0A328WR44_9FLAO</name>
<feature type="transmembrane region" description="Helical" evidence="1">
    <location>
        <begin position="33"/>
        <end position="55"/>
    </location>
</feature>
<dbReference type="EMBL" id="QLSV01000007">
    <property type="protein sequence ID" value="RAR47745.1"/>
    <property type="molecule type" value="Genomic_DNA"/>
</dbReference>
<dbReference type="RefSeq" id="WP_112086029.1">
    <property type="nucleotide sequence ID" value="NZ_QLSV01000007.1"/>
</dbReference>
<dbReference type="Pfam" id="PF04020">
    <property type="entry name" value="Phage_holin_4_2"/>
    <property type="match status" value="1"/>
</dbReference>
<dbReference type="InterPro" id="IPR007165">
    <property type="entry name" value="Phage_holin_4_2"/>
</dbReference>
<feature type="transmembrane region" description="Helical" evidence="1">
    <location>
        <begin position="62"/>
        <end position="82"/>
    </location>
</feature>
<evidence type="ECO:0000256" key="1">
    <source>
        <dbReference type="SAM" id="Phobius"/>
    </source>
</evidence>
<keyword evidence="1" id="KW-0472">Membrane</keyword>
<dbReference type="PANTHER" id="PTHR37309">
    <property type="entry name" value="SLR0284 PROTEIN"/>
    <property type="match status" value="1"/>
</dbReference>
<organism evidence="2 3">
    <name type="scientific">Flavobacterium lacus</name>
    <dbReference type="NCBI Taxonomy" id="1353778"/>
    <lineage>
        <taxon>Bacteria</taxon>
        <taxon>Pseudomonadati</taxon>
        <taxon>Bacteroidota</taxon>
        <taxon>Flavobacteriia</taxon>
        <taxon>Flavobacteriales</taxon>
        <taxon>Flavobacteriaceae</taxon>
        <taxon>Flavobacterium</taxon>
    </lineage>
</organism>
<dbReference type="AlphaFoldDB" id="A0A328WR44"/>
<keyword evidence="1" id="KW-0812">Transmembrane</keyword>
<dbReference type="OrthoDB" id="6402664at2"/>
<gene>
    <name evidence="2" type="ORF">B0I10_10714</name>
</gene>
<evidence type="ECO:0000313" key="2">
    <source>
        <dbReference type="EMBL" id="RAR47745.1"/>
    </source>
</evidence>
<keyword evidence="1" id="KW-1133">Transmembrane helix</keyword>
<dbReference type="PANTHER" id="PTHR37309:SF1">
    <property type="entry name" value="SLR0284 PROTEIN"/>
    <property type="match status" value="1"/>
</dbReference>
<sequence length="115" mass="12610">MGLLLRILVTAALVMLIAHLLPGVKVDSFVQSIYVAIILGLLNLFIKPIIILFTLPVTILTLGLFLLVINAFIVLLCSNIVGGFYVESFWTALLFSIILSIFQSVVYKLTAGEDK</sequence>